<dbReference type="InterPro" id="IPR004263">
    <property type="entry name" value="Exostosin"/>
</dbReference>
<keyword evidence="5" id="KW-1133">Transmembrane helix</keyword>
<feature type="transmembrane region" description="Helical" evidence="5">
    <location>
        <begin position="15"/>
        <end position="35"/>
    </location>
</feature>
<dbReference type="EMBL" id="JAFJYH010000058">
    <property type="protein sequence ID" value="KAG4421872.1"/>
    <property type="molecule type" value="Genomic_DNA"/>
</dbReference>
<dbReference type="Pfam" id="PF09258">
    <property type="entry name" value="Glyco_transf_64"/>
    <property type="match status" value="1"/>
</dbReference>
<evidence type="ECO:0000313" key="8">
    <source>
        <dbReference type="Proteomes" id="UP000664132"/>
    </source>
</evidence>
<feature type="domain" description="Glycosyl transferase 64" evidence="6">
    <location>
        <begin position="138"/>
        <end position="367"/>
    </location>
</feature>
<dbReference type="InterPro" id="IPR029044">
    <property type="entry name" value="Nucleotide-diphossugar_trans"/>
</dbReference>
<evidence type="ECO:0000256" key="4">
    <source>
        <dbReference type="ARBA" id="ARBA00023157"/>
    </source>
</evidence>
<dbReference type="AlphaFoldDB" id="A0A8H7WBQ4"/>
<evidence type="ECO:0000256" key="5">
    <source>
        <dbReference type="SAM" id="Phobius"/>
    </source>
</evidence>
<evidence type="ECO:0000313" key="7">
    <source>
        <dbReference type="EMBL" id="KAG4421872.1"/>
    </source>
</evidence>
<dbReference type="GO" id="GO:0016757">
    <property type="term" value="F:glycosyltransferase activity"/>
    <property type="evidence" value="ECO:0007669"/>
    <property type="project" value="InterPro"/>
</dbReference>
<organism evidence="7 8">
    <name type="scientific">Cadophora malorum</name>
    <dbReference type="NCBI Taxonomy" id="108018"/>
    <lineage>
        <taxon>Eukaryota</taxon>
        <taxon>Fungi</taxon>
        <taxon>Dikarya</taxon>
        <taxon>Ascomycota</taxon>
        <taxon>Pezizomycotina</taxon>
        <taxon>Leotiomycetes</taxon>
        <taxon>Helotiales</taxon>
        <taxon>Ploettnerulaceae</taxon>
        <taxon>Cadophora</taxon>
    </lineage>
</organism>
<reference evidence="7" key="1">
    <citation type="submission" date="2021-02" db="EMBL/GenBank/DDBJ databases">
        <title>Genome sequence Cadophora malorum strain M34.</title>
        <authorList>
            <person name="Stefanovic E."/>
            <person name="Vu D."/>
            <person name="Scully C."/>
            <person name="Dijksterhuis J."/>
            <person name="Roader J."/>
            <person name="Houbraken J."/>
        </authorList>
    </citation>
    <scope>NUCLEOTIDE SEQUENCE</scope>
    <source>
        <strain evidence="7">M34</strain>
    </source>
</reference>
<keyword evidence="8" id="KW-1185">Reference proteome</keyword>
<dbReference type="PANTHER" id="PTHR48261">
    <property type="entry name" value="ACETYLGLUCOSAMINYLTRANSFERASE"/>
    <property type="match status" value="1"/>
</dbReference>
<keyword evidence="4" id="KW-1015">Disulfide bond</keyword>
<keyword evidence="3 5" id="KW-0472">Membrane</keyword>
<keyword evidence="5" id="KW-0812">Transmembrane</keyword>
<evidence type="ECO:0000259" key="6">
    <source>
        <dbReference type="Pfam" id="PF09258"/>
    </source>
</evidence>
<dbReference type="OrthoDB" id="3517086at2759"/>
<protein>
    <recommendedName>
        <fullName evidence="6">Glycosyl transferase 64 domain-containing protein</fullName>
    </recommendedName>
</protein>
<sequence>MDCRPLKSGLATGRLTTILLTAFISTSATLILLRLSPPGGKVSSFVPVAVGPPVQQDQDGVTRTGGGVVAVPEVDVGGFGNGFDEEQAKANANGANVAVVTSTSVILQTTTSSVLQQGMSTAAASVTPIATRPTARWTITIGTYKRPKELNNTIKILLSEPIPSLQEIVIINNDLNDTLPEDYVSPLGVPVRHRMSEVNSMNNRLTPDPLLKTQAVFSSDDDVYFTPSDLEWGFQIWRNYGQNRIVGAHGRCVGGGQESYYQMVLVGLAFIHVKFMGFYASAHPIAVQARNLVDETFNCDDLAMNYIMSMLTCQGPLQLRGQKPWHDLGSPDGISHKSDHQQTRDRCLRSFEDWMGGSPLVNVTGHMRRGYTDYQGSMFGVFDSDKGS</sequence>
<dbReference type="PANTHER" id="PTHR48261:SF6">
    <property type="entry name" value="GLYCOSYLTRANSFERASE FAMILY PROTEIN"/>
    <property type="match status" value="1"/>
</dbReference>
<gene>
    <name evidence="7" type="ORF">IFR04_004984</name>
</gene>
<dbReference type="InterPro" id="IPR015338">
    <property type="entry name" value="GT64_dom"/>
</dbReference>
<comment type="caution">
    <text evidence="7">The sequence shown here is derived from an EMBL/GenBank/DDBJ whole genome shotgun (WGS) entry which is preliminary data.</text>
</comment>
<dbReference type="Proteomes" id="UP000664132">
    <property type="component" value="Unassembled WGS sequence"/>
</dbReference>
<accession>A0A8H7WBQ4</accession>
<comment type="subcellular location">
    <subcellularLocation>
        <location evidence="1">Membrane</location>
    </subcellularLocation>
</comment>
<dbReference type="Gene3D" id="3.90.550.10">
    <property type="entry name" value="Spore Coat Polysaccharide Biosynthesis Protein SpsA, Chain A"/>
    <property type="match status" value="1"/>
</dbReference>
<evidence type="ECO:0000256" key="1">
    <source>
        <dbReference type="ARBA" id="ARBA00004370"/>
    </source>
</evidence>
<evidence type="ECO:0000256" key="3">
    <source>
        <dbReference type="ARBA" id="ARBA00023136"/>
    </source>
</evidence>
<dbReference type="GO" id="GO:0016020">
    <property type="term" value="C:membrane"/>
    <property type="evidence" value="ECO:0007669"/>
    <property type="project" value="UniProtKB-SubCell"/>
</dbReference>
<dbReference type="SUPFAM" id="SSF53448">
    <property type="entry name" value="Nucleotide-diphospho-sugar transferases"/>
    <property type="match status" value="1"/>
</dbReference>
<proteinExistence type="predicted"/>
<evidence type="ECO:0000256" key="2">
    <source>
        <dbReference type="ARBA" id="ARBA00022679"/>
    </source>
</evidence>
<keyword evidence="2" id="KW-0808">Transferase</keyword>
<name>A0A8H7WBQ4_9HELO</name>